<accession>A0A9N7VVZ0</accession>
<keyword evidence="2" id="KW-1185">Reference proteome</keyword>
<evidence type="ECO:0000313" key="2">
    <source>
        <dbReference type="Proteomes" id="UP001153269"/>
    </source>
</evidence>
<sequence>MNRDSGGPEIRRSISPALWPRLPVEGRNHLGATRRYLHGAPGAIQSFSVLMLCSGERRVVFRECPDVQERVGFTVHFSDLTLGRVSVVLDRRGSDPEGGSFAPSSGSTLFRCCCCTHTHPPAYTTQSGG</sequence>
<reference evidence="1" key="1">
    <citation type="submission" date="2020-03" db="EMBL/GenBank/DDBJ databases">
        <authorList>
            <person name="Weist P."/>
        </authorList>
    </citation>
    <scope>NUCLEOTIDE SEQUENCE</scope>
</reference>
<comment type="caution">
    <text evidence="1">The sequence shown here is derived from an EMBL/GenBank/DDBJ whole genome shotgun (WGS) entry which is preliminary data.</text>
</comment>
<evidence type="ECO:0000313" key="1">
    <source>
        <dbReference type="EMBL" id="CAB1456203.1"/>
    </source>
</evidence>
<dbReference type="Proteomes" id="UP001153269">
    <property type="component" value="Unassembled WGS sequence"/>
</dbReference>
<name>A0A9N7VVZ0_PLEPL</name>
<dbReference type="AlphaFoldDB" id="A0A9N7VVZ0"/>
<organism evidence="1 2">
    <name type="scientific">Pleuronectes platessa</name>
    <name type="common">European plaice</name>
    <dbReference type="NCBI Taxonomy" id="8262"/>
    <lineage>
        <taxon>Eukaryota</taxon>
        <taxon>Metazoa</taxon>
        <taxon>Chordata</taxon>
        <taxon>Craniata</taxon>
        <taxon>Vertebrata</taxon>
        <taxon>Euteleostomi</taxon>
        <taxon>Actinopterygii</taxon>
        <taxon>Neopterygii</taxon>
        <taxon>Teleostei</taxon>
        <taxon>Neoteleostei</taxon>
        <taxon>Acanthomorphata</taxon>
        <taxon>Carangaria</taxon>
        <taxon>Pleuronectiformes</taxon>
        <taxon>Pleuronectoidei</taxon>
        <taxon>Pleuronectidae</taxon>
        <taxon>Pleuronectes</taxon>
    </lineage>
</organism>
<dbReference type="EMBL" id="CADEAL010004291">
    <property type="protein sequence ID" value="CAB1456203.1"/>
    <property type="molecule type" value="Genomic_DNA"/>
</dbReference>
<protein>
    <submittedName>
        <fullName evidence="1">Uncharacterized protein</fullName>
    </submittedName>
</protein>
<proteinExistence type="predicted"/>
<gene>
    <name evidence="1" type="ORF">PLEPLA_LOCUS43984</name>
</gene>